<dbReference type="GO" id="GO:0004845">
    <property type="term" value="F:uracil phosphoribosyltransferase activity"/>
    <property type="evidence" value="ECO:0007669"/>
    <property type="project" value="UniProtKB-EC"/>
</dbReference>
<keyword evidence="12" id="KW-1185">Reference proteome</keyword>
<dbReference type="CDD" id="cd06223">
    <property type="entry name" value="PRTases_typeI"/>
    <property type="match status" value="1"/>
</dbReference>
<evidence type="ECO:0000256" key="9">
    <source>
        <dbReference type="ARBA" id="ARBA00023134"/>
    </source>
</evidence>
<name>A0AAU9ISB1_9CILI</name>
<keyword evidence="7" id="KW-0808">Transferase</keyword>
<comment type="cofactor">
    <cofactor evidence="1">
        <name>Mg(2+)</name>
        <dbReference type="ChEBI" id="CHEBI:18420"/>
    </cofactor>
</comment>
<gene>
    <name evidence="11" type="ORF">BSTOLATCC_MIC15543</name>
</gene>
<dbReference type="SUPFAM" id="SSF53271">
    <property type="entry name" value="PRTase-like"/>
    <property type="match status" value="1"/>
</dbReference>
<dbReference type="Gene3D" id="3.40.50.2020">
    <property type="match status" value="1"/>
</dbReference>
<protein>
    <recommendedName>
        <fullName evidence="4">uracil phosphoribosyltransferase</fullName>
        <ecNumber evidence="4">2.4.2.9</ecNumber>
    </recommendedName>
</protein>
<dbReference type="Proteomes" id="UP001162131">
    <property type="component" value="Unassembled WGS sequence"/>
</dbReference>
<evidence type="ECO:0000259" key="10">
    <source>
        <dbReference type="Pfam" id="PF14681"/>
    </source>
</evidence>
<evidence type="ECO:0000256" key="6">
    <source>
        <dbReference type="ARBA" id="ARBA00022676"/>
    </source>
</evidence>
<dbReference type="InterPro" id="IPR000836">
    <property type="entry name" value="PRTase_dom"/>
</dbReference>
<dbReference type="GO" id="GO:0008655">
    <property type="term" value="P:pyrimidine-containing compound salvage"/>
    <property type="evidence" value="ECO:0007669"/>
    <property type="project" value="UniProtKB-ARBA"/>
</dbReference>
<dbReference type="AlphaFoldDB" id="A0AAU9ISB1"/>
<sequence length="238" mass="26777">MFRLASAFFVSSACYATCYDRNYKVSVMEHPAKDLLMSRIRNQSTNKEDFVHYSNRLLHLLLEYTIGLEPKIVTKERAPTGGTYDDYQLLHDSNYAVVVILRSGVSMLGETQNIMPHITSGFILIQRDEQSEEKTPVFYYSKLPPGIENKRVLLVDPMLATGGSATLAIEELVKAGVKEENIVFINLISCEPGINALFAKFPKISMVTAQVDPILNENRYIVPGLGDFGDRYFGTEHK</sequence>
<dbReference type="NCBIfam" id="NF001097">
    <property type="entry name" value="PRK00129.1"/>
    <property type="match status" value="1"/>
</dbReference>
<dbReference type="Pfam" id="PF14681">
    <property type="entry name" value="UPRTase"/>
    <property type="match status" value="1"/>
</dbReference>
<keyword evidence="9" id="KW-0342">GTP-binding</keyword>
<dbReference type="GO" id="GO:0005525">
    <property type="term" value="F:GTP binding"/>
    <property type="evidence" value="ECO:0007669"/>
    <property type="project" value="UniProtKB-KW"/>
</dbReference>
<proteinExistence type="inferred from homology"/>
<organism evidence="11 12">
    <name type="scientific">Blepharisma stoltei</name>
    <dbReference type="NCBI Taxonomy" id="1481888"/>
    <lineage>
        <taxon>Eukaryota</taxon>
        <taxon>Sar</taxon>
        <taxon>Alveolata</taxon>
        <taxon>Ciliophora</taxon>
        <taxon>Postciliodesmatophora</taxon>
        <taxon>Heterotrichea</taxon>
        <taxon>Heterotrichida</taxon>
        <taxon>Blepharismidae</taxon>
        <taxon>Blepharisma</taxon>
    </lineage>
</organism>
<evidence type="ECO:0000256" key="3">
    <source>
        <dbReference type="ARBA" id="ARBA00009516"/>
    </source>
</evidence>
<feature type="domain" description="Phosphoribosyltransferase" evidence="10">
    <location>
        <begin position="27"/>
        <end position="235"/>
    </location>
</feature>
<dbReference type="InterPro" id="IPR029057">
    <property type="entry name" value="PRTase-like"/>
</dbReference>
<evidence type="ECO:0000313" key="12">
    <source>
        <dbReference type="Proteomes" id="UP001162131"/>
    </source>
</evidence>
<evidence type="ECO:0000256" key="7">
    <source>
        <dbReference type="ARBA" id="ARBA00022679"/>
    </source>
</evidence>
<dbReference type="FunFam" id="3.40.50.2020:FF:000023">
    <property type="entry name" value="Probable uracil phosphoribosyltransferase"/>
    <property type="match status" value="1"/>
</dbReference>
<keyword evidence="8" id="KW-0547">Nucleotide-binding</keyword>
<evidence type="ECO:0000256" key="5">
    <source>
        <dbReference type="ARBA" id="ARBA00022533"/>
    </source>
</evidence>
<accession>A0AAU9ISB1</accession>
<evidence type="ECO:0000256" key="2">
    <source>
        <dbReference type="ARBA" id="ARBA00005180"/>
    </source>
</evidence>
<keyword evidence="5" id="KW-0021">Allosteric enzyme</keyword>
<evidence type="ECO:0000256" key="4">
    <source>
        <dbReference type="ARBA" id="ARBA00011894"/>
    </source>
</evidence>
<evidence type="ECO:0000256" key="1">
    <source>
        <dbReference type="ARBA" id="ARBA00001946"/>
    </source>
</evidence>
<comment type="pathway">
    <text evidence="2">Pyrimidine metabolism; UMP biosynthesis via salvage pathway; UMP from uracil: step 1/1.</text>
</comment>
<dbReference type="EC" id="2.4.2.9" evidence="4"/>
<reference evidence="11" key="1">
    <citation type="submission" date="2021-09" db="EMBL/GenBank/DDBJ databases">
        <authorList>
            <consortium name="AG Swart"/>
            <person name="Singh M."/>
            <person name="Singh A."/>
            <person name="Seah K."/>
            <person name="Emmerich C."/>
        </authorList>
    </citation>
    <scope>NUCLEOTIDE SEQUENCE</scope>
    <source>
        <strain evidence="11">ATCC30299</strain>
    </source>
</reference>
<comment type="caution">
    <text evidence="11">The sequence shown here is derived from an EMBL/GenBank/DDBJ whole genome shotgun (WGS) entry which is preliminary data.</text>
</comment>
<comment type="similarity">
    <text evidence="3">Belongs to the UPRTase family.</text>
</comment>
<keyword evidence="6" id="KW-0328">Glycosyltransferase</keyword>
<evidence type="ECO:0000313" key="11">
    <source>
        <dbReference type="EMBL" id="CAG9316102.1"/>
    </source>
</evidence>
<evidence type="ECO:0000256" key="8">
    <source>
        <dbReference type="ARBA" id="ARBA00022741"/>
    </source>
</evidence>
<dbReference type="EMBL" id="CAJZBQ010000015">
    <property type="protein sequence ID" value="CAG9316102.1"/>
    <property type="molecule type" value="Genomic_DNA"/>
</dbReference>